<keyword evidence="5" id="KW-0539">Nucleus</keyword>
<dbReference type="InterPro" id="IPR050698">
    <property type="entry name" value="MBL"/>
</dbReference>
<dbReference type="SUPFAM" id="SSF56281">
    <property type="entry name" value="Metallo-hydrolase/oxidoreductase"/>
    <property type="match status" value="1"/>
</dbReference>
<dbReference type="GO" id="GO:0004521">
    <property type="term" value="F:RNA endonuclease activity"/>
    <property type="evidence" value="ECO:0007669"/>
    <property type="project" value="TreeGrafter"/>
</dbReference>
<dbReference type="PANTHER" id="PTHR11203">
    <property type="entry name" value="CLEAVAGE AND POLYADENYLATION SPECIFICITY FACTOR FAMILY MEMBER"/>
    <property type="match status" value="1"/>
</dbReference>
<name>A0AAV5X1X6_9BILA</name>
<dbReference type="Pfam" id="PF11718">
    <property type="entry name" value="CPSF73-100_C"/>
    <property type="match status" value="1"/>
</dbReference>
<proteinExistence type="predicted"/>
<evidence type="ECO:0000313" key="10">
    <source>
        <dbReference type="Proteomes" id="UP001432322"/>
    </source>
</evidence>
<accession>A0AAV5X1X6</accession>
<dbReference type="Gene3D" id="3.40.50.10890">
    <property type="match status" value="1"/>
</dbReference>
<dbReference type="InterPro" id="IPR022712">
    <property type="entry name" value="Beta_Casp"/>
</dbReference>
<gene>
    <name evidence="8" type="ORF">PFISCL1PPCAC_14402</name>
    <name evidence="9" type="ORF">PFISCL1PPCAC_28905</name>
</gene>
<feature type="domain" description="Metallo-beta-lactamase" evidence="6">
    <location>
        <begin position="27"/>
        <end position="240"/>
    </location>
</feature>
<dbReference type="Proteomes" id="UP001432322">
    <property type="component" value="Unassembled WGS sequence"/>
</dbReference>
<dbReference type="EMBL" id="BTSY01000195">
    <property type="protein sequence ID" value="GMT37608.1"/>
    <property type="molecule type" value="Genomic_DNA"/>
</dbReference>
<evidence type="ECO:0000259" key="6">
    <source>
        <dbReference type="SMART" id="SM00849"/>
    </source>
</evidence>
<dbReference type="CDD" id="cd16292">
    <property type="entry name" value="CPSF3-like_MBL-fold"/>
    <property type="match status" value="1"/>
</dbReference>
<evidence type="ECO:0000259" key="7">
    <source>
        <dbReference type="SMART" id="SM01027"/>
    </source>
</evidence>
<dbReference type="InterPro" id="IPR001279">
    <property type="entry name" value="Metallo-B-lactamas"/>
</dbReference>
<comment type="subcellular location">
    <subcellularLocation>
        <location evidence="1">Nucleus</location>
    </subcellularLocation>
</comment>
<dbReference type="SMART" id="SM01027">
    <property type="entry name" value="Beta-Casp"/>
    <property type="match status" value="1"/>
</dbReference>
<feature type="non-terminal residue" evidence="9">
    <location>
        <position position="1"/>
    </location>
</feature>
<feature type="domain" description="Beta-Casp" evidence="7">
    <location>
        <begin position="252"/>
        <end position="373"/>
    </location>
</feature>
<dbReference type="GO" id="GO:0005847">
    <property type="term" value="C:mRNA cleavage and polyadenylation specificity factor complex"/>
    <property type="evidence" value="ECO:0007669"/>
    <property type="project" value="TreeGrafter"/>
</dbReference>
<keyword evidence="10" id="KW-1185">Reference proteome</keyword>
<feature type="non-terminal residue" evidence="9">
    <location>
        <position position="536"/>
    </location>
</feature>
<dbReference type="Gene3D" id="3.60.15.10">
    <property type="entry name" value="Ribonuclease Z/Hydroxyacylglutathione hydrolase-like"/>
    <property type="match status" value="1"/>
</dbReference>
<dbReference type="EMBL" id="BTSY01000004">
    <property type="protein sequence ID" value="GMT23105.1"/>
    <property type="molecule type" value="Genomic_DNA"/>
</dbReference>
<dbReference type="GO" id="GO:0004534">
    <property type="term" value="F:5'-3' RNA exonuclease activity"/>
    <property type="evidence" value="ECO:0007669"/>
    <property type="project" value="TreeGrafter"/>
</dbReference>
<evidence type="ECO:0000256" key="1">
    <source>
        <dbReference type="ARBA" id="ARBA00004123"/>
    </source>
</evidence>
<dbReference type="InterPro" id="IPR021718">
    <property type="entry name" value="CPSF73-100_C"/>
</dbReference>
<dbReference type="Pfam" id="PF00753">
    <property type="entry name" value="Lactamase_B"/>
    <property type="match status" value="1"/>
</dbReference>
<comment type="caution">
    <text evidence="9">The sequence shown here is derived from an EMBL/GenBank/DDBJ whole genome shotgun (WGS) entry which is preliminary data.</text>
</comment>
<reference evidence="9" key="1">
    <citation type="submission" date="2023-10" db="EMBL/GenBank/DDBJ databases">
        <title>Genome assembly of Pristionchus species.</title>
        <authorList>
            <person name="Yoshida K."/>
            <person name="Sommer R.J."/>
        </authorList>
    </citation>
    <scope>NUCLEOTIDE SEQUENCE</scope>
    <source>
        <strain evidence="9">RS5133</strain>
    </source>
</reference>
<evidence type="ECO:0000256" key="5">
    <source>
        <dbReference type="ARBA" id="ARBA00023242"/>
    </source>
</evidence>
<dbReference type="PANTHER" id="PTHR11203:SF11">
    <property type="entry name" value="CLEAVAGE AND POLYADENYLATION SPECIFICITY FACTOR SUBUNIT 3"/>
    <property type="match status" value="1"/>
</dbReference>
<keyword evidence="2" id="KW-0507">mRNA processing</keyword>
<dbReference type="InterPro" id="IPR011108">
    <property type="entry name" value="RMMBL"/>
</dbReference>
<evidence type="ECO:0000256" key="2">
    <source>
        <dbReference type="ARBA" id="ARBA00022664"/>
    </source>
</evidence>
<evidence type="ECO:0000313" key="9">
    <source>
        <dbReference type="EMBL" id="GMT37608.1"/>
    </source>
</evidence>
<evidence type="ECO:0000313" key="8">
    <source>
        <dbReference type="EMBL" id="GMT23105.1"/>
    </source>
</evidence>
<organism evidence="9 10">
    <name type="scientific">Pristionchus fissidentatus</name>
    <dbReference type="NCBI Taxonomy" id="1538716"/>
    <lineage>
        <taxon>Eukaryota</taxon>
        <taxon>Metazoa</taxon>
        <taxon>Ecdysozoa</taxon>
        <taxon>Nematoda</taxon>
        <taxon>Chromadorea</taxon>
        <taxon>Rhabditida</taxon>
        <taxon>Rhabditina</taxon>
        <taxon>Diplogasteromorpha</taxon>
        <taxon>Diplogasteroidea</taxon>
        <taxon>Neodiplogasteridae</taxon>
        <taxon>Pristionchus</taxon>
    </lineage>
</organism>
<keyword evidence="4" id="KW-0378">Hydrolase</keyword>
<dbReference type="AlphaFoldDB" id="A0AAV5X1X6"/>
<dbReference type="FunFam" id="3.40.50.10890:FF:000001">
    <property type="entry name" value="Cleavage and polyadenylation specificity factor subunit 3"/>
    <property type="match status" value="1"/>
</dbReference>
<dbReference type="SMART" id="SM00849">
    <property type="entry name" value="Lactamase_B"/>
    <property type="match status" value="1"/>
</dbReference>
<evidence type="ECO:0000256" key="3">
    <source>
        <dbReference type="ARBA" id="ARBA00022722"/>
    </source>
</evidence>
<dbReference type="InterPro" id="IPR036866">
    <property type="entry name" value="RibonucZ/Hydroxyglut_hydro"/>
</dbReference>
<dbReference type="GO" id="GO:0003723">
    <property type="term" value="F:RNA binding"/>
    <property type="evidence" value="ECO:0007669"/>
    <property type="project" value="TreeGrafter"/>
</dbReference>
<sequence length="536" mass="59557">LTSTDAPMAANSDILTLNPLGSGQEVGRSCHILNYKGKSVMLDCGVHPGMTGMDALPFIDTVDLASIDAVLITHFHLDHCGALPYLLQKTTFKGRCFMTHATKAIYRITLGDYIKVAKFGGGSKAHQLFTEEDLDRSMEKIEVIDLHEEKVVAGIRFASYTAGHVLGACMFMVDIDGVKTLYTGDFSCQEDRHLRAAEMPPVKPDVLISEATFGTQILESRKERESKFTSMVHEIVSRGGRVLIPASSLGPVQELMLILDEYWEAHRDLHDIPVYYASPMAQKCMAVYQTFVAGMNERIQQQMAVSNPFVFKHISNLKGIEHLDDIGPCVVLASPGMLQSGMSRELFERWCPEAKNGCIIAGYSVEGTLANQILSQPEQITALNGDKLAMRLQVCSVSFAAHTDFKQTSAFVKSLQPPHLVLVHGEKHGMNKLKSAIERQFESENRNIEVHTPRNTETITLQFRRGKTVKVVGRLAHKRPKSSEIISGVLVKRNFNYLLVAPEDLSEFIGFSPAHLTQKTALHYSQSIQLLLFNLR</sequence>
<dbReference type="Pfam" id="PF07521">
    <property type="entry name" value="RMMBL"/>
    <property type="match status" value="1"/>
</dbReference>
<dbReference type="Pfam" id="PF10996">
    <property type="entry name" value="Beta-Casp"/>
    <property type="match status" value="1"/>
</dbReference>
<keyword evidence="3" id="KW-0540">Nuclease</keyword>
<evidence type="ECO:0000256" key="4">
    <source>
        <dbReference type="ARBA" id="ARBA00022801"/>
    </source>
</evidence>
<dbReference type="GO" id="GO:0006398">
    <property type="term" value="P:mRNA 3'-end processing by stem-loop binding and cleavage"/>
    <property type="evidence" value="ECO:0007669"/>
    <property type="project" value="TreeGrafter"/>
</dbReference>
<protein>
    <submittedName>
        <fullName evidence="9">Uncharacterized protein</fullName>
    </submittedName>
</protein>